<feature type="region of interest" description="Disordered" evidence="1">
    <location>
        <begin position="1"/>
        <end position="113"/>
    </location>
</feature>
<evidence type="ECO:0000256" key="1">
    <source>
        <dbReference type="SAM" id="MobiDB-lite"/>
    </source>
</evidence>
<comment type="caution">
    <text evidence="2">The sequence shown here is derived from an EMBL/GenBank/DDBJ whole genome shotgun (WGS) entry which is preliminary data.</text>
</comment>
<name>A0ABR4C368_9HELO</name>
<evidence type="ECO:0000313" key="3">
    <source>
        <dbReference type="Proteomes" id="UP001595075"/>
    </source>
</evidence>
<feature type="region of interest" description="Disordered" evidence="1">
    <location>
        <begin position="297"/>
        <end position="317"/>
    </location>
</feature>
<feature type="compositionally biased region" description="Basic and acidic residues" evidence="1">
    <location>
        <begin position="22"/>
        <end position="33"/>
    </location>
</feature>
<gene>
    <name evidence="2" type="ORF">VTL71DRAFT_4874</name>
</gene>
<feature type="compositionally biased region" description="Basic and acidic residues" evidence="1">
    <location>
        <begin position="360"/>
        <end position="370"/>
    </location>
</feature>
<evidence type="ECO:0000313" key="2">
    <source>
        <dbReference type="EMBL" id="KAL2064380.1"/>
    </source>
</evidence>
<reference evidence="2 3" key="1">
    <citation type="journal article" date="2024" name="Commun. Biol.">
        <title>Comparative genomic analysis of thermophilic fungi reveals convergent evolutionary adaptations and gene losses.</title>
        <authorList>
            <person name="Steindorff A.S."/>
            <person name="Aguilar-Pontes M.V."/>
            <person name="Robinson A.J."/>
            <person name="Andreopoulos B."/>
            <person name="LaButti K."/>
            <person name="Kuo A."/>
            <person name="Mondo S."/>
            <person name="Riley R."/>
            <person name="Otillar R."/>
            <person name="Haridas S."/>
            <person name="Lipzen A."/>
            <person name="Grimwood J."/>
            <person name="Schmutz J."/>
            <person name="Clum A."/>
            <person name="Reid I.D."/>
            <person name="Moisan M.C."/>
            <person name="Butler G."/>
            <person name="Nguyen T.T.M."/>
            <person name="Dewar K."/>
            <person name="Conant G."/>
            <person name="Drula E."/>
            <person name="Henrissat B."/>
            <person name="Hansel C."/>
            <person name="Singer S."/>
            <person name="Hutchinson M.I."/>
            <person name="de Vries R.P."/>
            <person name="Natvig D.O."/>
            <person name="Powell A.J."/>
            <person name="Tsang A."/>
            <person name="Grigoriev I.V."/>
        </authorList>
    </citation>
    <scope>NUCLEOTIDE SEQUENCE [LARGE SCALE GENOMIC DNA]</scope>
    <source>
        <strain evidence="2 3">CBS 494.80</strain>
    </source>
</reference>
<feature type="region of interest" description="Disordered" evidence="1">
    <location>
        <begin position="167"/>
        <end position="200"/>
    </location>
</feature>
<proteinExistence type="predicted"/>
<keyword evidence="3" id="KW-1185">Reference proteome</keyword>
<protein>
    <submittedName>
        <fullName evidence="2">Uncharacterized protein</fullName>
    </submittedName>
</protein>
<feature type="region of interest" description="Disordered" evidence="1">
    <location>
        <begin position="218"/>
        <end position="257"/>
    </location>
</feature>
<feature type="compositionally biased region" description="Polar residues" evidence="1">
    <location>
        <begin position="167"/>
        <end position="181"/>
    </location>
</feature>
<feature type="compositionally biased region" description="Polar residues" evidence="1">
    <location>
        <begin position="87"/>
        <end position="113"/>
    </location>
</feature>
<dbReference type="Proteomes" id="UP001595075">
    <property type="component" value="Unassembled WGS sequence"/>
</dbReference>
<organism evidence="2 3">
    <name type="scientific">Oculimacula yallundae</name>
    <dbReference type="NCBI Taxonomy" id="86028"/>
    <lineage>
        <taxon>Eukaryota</taxon>
        <taxon>Fungi</taxon>
        <taxon>Dikarya</taxon>
        <taxon>Ascomycota</taxon>
        <taxon>Pezizomycotina</taxon>
        <taxon>Leotiomycetes</taxon>
        <taxon>Helotiales</taxon>
        <taxon>Ploettnerulaceae</taxon>
        <taxon>Oculimacula</taxon>
    </lineage>
</organism>
<accession>A0ABR4C368</accession>
<sequence>MSKSSSRKREKTESTTSRRRRHQDEEAGDERQNRNTVSIPRVYGARSGATNTANIDFIEDDMKRFSVGDNYDPRGSSEVVNRGVSRDYSSSTSLTDWQKGASSTTSPVAGSNAMSSGSISFYDAPQRPLEVDASDFVDLRSYSGGSIQPNDSGRANGLNHTSSSYSYLDTFTTDQPQQMSINGPRKDYGTQRPEYSTSSNPPLCLCEDQEEHLCGVIIFPSPDRPSDGRIEPDKGKGKRRAEMPSSSSGSKSGSGSGHLSVKVSSFFKHPNANINLQFLEPDDLQKGPDGAGCGPIVLPGITPSPRPRAPWDGADRKEREDYEQRLVKWKEAYESWKHITCPCKHGYFDEDGKWVSGGDVRNEKEPRNPRWESSNGIAPDIKLSKIRKGYRPKLYERNFP</sequence>
<dbReference type="EMBL" id="JAZHXI010000014">
    <property type="protein sequence ID" value="KAL2064380.1"/>
    <property type="molecule type" value="Genomic_DNA"/>
</dbReference>
<feature type="compositionally biased region" description="Basic and acidic residues" evidence="1">
    <location>
        <begin position="224"/>
        <end position="235"/>
    </location>
</feature>
<feature type="region of interest" description="Disordered" evidence="1">
    <location>
        <begin position="354"/>
        <end position="376"/>
    </location>
</feature>
<feature type="compositionally biased region" description="Low complexity" evidence="1">
    <location>
        <begin position="245"/>
        <end position="257"/>
    </location>
</feature>